<name>A0A3Q9FNR2_9BACT</name>
<dbReference type="OrthoDB" id="975080at2"/>
<protein>
    <submittedName>
        <fullName evidence="1">Uncharacterized protein</fullName>
    </submittedName>
</protein>
<sequence length="396" mass="46780">MRCYPFIYITLLFFFSITFSSSAQIRKLQETNLKYARLAINTNKPKEALKYLEVLLNKNLTREGEMEVIALLGKTYSILSLNDSCSNSENHELCEQYVSSTFYWYEQILNTTDKEEIFHQYTSAELERFYENLLTRGVDEFLEENFTSSSFFFTQAYTINNDDVVSCRYSMISNEFDGNYIRALTYSDRLLELKYDSTEVYESRAFYYEQLQQPDLALKEVEDGLNKYPSQFSLIYRGVGICVREKWYERALRILEPYLDQNPFDNKTLIATGMIYEQLGNDNKAIYCYTRAIIANEYSFDAYFNLGQIQFRKAIQKQKLLVNWTQLKKKEKYKNVHKGDIKKTVKFYLEQCELNLRKAENLDGENLEVINTLRSTLVLLNKSKELKRIDDTLESM</sequence>
<reference evidence="1 2" key="1">
    <citation type="submission" date="2018-12" db="EMBL/GenBank/DDBJ databases">
        <title>Flammeovirga pectinis sp. nov., isolated from the gut of the Korean scallop, Patinopecten yessoensis.</title>
        <authorList>
            <person name="Bae J.-W."/>
            <person name="Jeong Y.-S."/>
            <person name="Kang W."/>
        </authorList>
    </citation>
    <scope>NUCLEOTIDE SEQUENCE [LARGE SCALE GENOMIC DNA]</scope>
    <source>
        <strain evidence="1 2">L12M1</strain>
    </source>
</reference>
<dbReference type="AlphaFoldDB" id="A0A3Q9FNR2"/>
<dbReference type="KEGG" id="fll:EI427_19820"/>
<dbReference type="Proteomes" id="UP000267268">
    <property type="component" value="Chromosome 1"/>
</dbReference>
<proteinExistence type="predicted"/>
<dbReference type="RefSeq" id="WP_126618003.1">
    <property type="nucleotide sequence ID" value="NZ_CP034562.1"/>
</dbReference>
<evidence type="ECO:0000313" key="2">
    <source>
        <dbReference type="Proteomes" id="UP000267268"/>
    </source>
</evidence>
<dbReference type="SUPFAM" id="SSF48452">
    <property type="entry name" value="TPR-like"/>
    <property type="match status" value="1"/>
</dbReference>
<gene>
    <name evidence="1" type="ORF">EI427_19820</name>
</gene>
<organism evidence="1 2">
    <name type="scientific">Flammeovirga pectinis</name>
    <dbReference type="NCBI Taxonomy" id="2494373"/>
    <lineage>
        <taxon>Bacteria</taxon>
        <taxon>Pseudomonadati</taxon>
        <taxon>Bacteroidota</taxon>
        <taxon>Cytophagia</taxon>
        <taxon>Cytophagales</taxon>
        <taxon>Flammeovirgaceae</taxon>
        <taxon>Flammeovirga</taxon>
    </lineage>
</organism>
<dbReference type="EMBL" id="CP034562">
    <property type="protein sequence ID" value="AZQ64376.1"/>
    <property type="molecule type" value="Genomic_DNA"/>
</dbReference>
<dbReference type="InterPro" id="IPR011990">
    <property type="entry name" value="TPR-like_helical_dom_sf"/>
</dbReference>
<keyword evidence="2" id="KW-1185">Reference proteome</keyword>
<evidence type="ECO:0000313" key="1">
    <source>
        <dbReference type="EMBL" id="AZQ64376.1"/>
    </source>
</evidence>
<accession>A0A3Q9FNR2</accession>
<dbReference type="Gene3D" id="1.25.40.10">
    <property type="entry name" value="Tetratricopeptide repeat domain"/>
    <property type="match status" value="2"/>
</dbReference>